<evidence type="ECO:0000313" key="3">
    <source>
        <dbReference type="Proteomes" id="UP000614601"/>
    </source>
</evidence>
<name>A0A811JPT4_9BILA</name>
<dbReference type="EMBL" id="CAJFCW020000001">
    <property type="protein sequence ID" value="CAG9077009.1"/>
    <property type="molecule type" value="Genomic_DNA"/>
</dbReference>
<reference evidence="2" key="1">
    <citation type="submission" date="2020-09" db="EMBL/GenBank/DDBJ databases">
        <authorList>
            <person name="Kikuchi T."/>
        </authorList>
    </citation>
    <scope>NUCLEOTIDE SEQUENCE</scope>
    <source>
        <strain evidence="2">SH1</strain>
    </source>
</reference>
<organism evidence="2 3">
    <name type="scientific">Bursaphelenchus okinawaensis</name>
    <dbReference type="NCBI Taxonomy" id="465554"/>
    <lineage>
        <taxon>Eukaryota</taxon>
        <taxon>Metazoa</taxon>
        <taxon>Ecdysozoa</taxon>
        <taxon>Nematoda</taxon>
        <taxon>Chromadorea</taxon>
        <taxon>Rhabditida</taxon>
        <taxon>Tylenchina</taxon>
        <taxon>Tylenchomorpha</taxon>
        <taxon>Aphelenchoidea</taxon>
        <taxon>Aphelenchoididae</taxon>
        <taxon>Bursaphelenchus</taxon>
    </lineage>
</organism>
<feature type="compositionally biased region" description="Basic residues" evidence="1">
    <location>
        <begin position="295"/>
        <end position="304"/>
    </location>
</feature>
<sequence length="355" mass="39005">MLFPTAMPQNMPMVQSSSQQQLSNIPATLALLQHHQQLQHQQQLQQQKVANPMQKQPFFNELQHLLQQEVHRQHFQQLLELQQKQQMIAAAVQSSTASTVSGGAIGQMRANLLTPDHLEENKFHGNDTTDSRNHWMSPPVAPLTPASSGSPIQCHIEEAKATSSDRDTGFSDGSSMEAETPPPKVFNSAERLGLGTERLGLGTERLGLGTERLGFGAERLGLTGTDRMNLTNPDVNEKQSFEALKLSETVRTLEALKQSSEALKPSETLKTLESQKQPQKSSEAAELLDLTKAKKSEKKAKKRLATTPRKVSPKKAKVMEMLLNGSRDQLPKKFRDLTESEGIAVAVLAGLAGGR</sequence>
<gene>
    <name evidence="2" type="ORF">BOKJ2_LOCUS55</name>
</gene>
<accession>A0A811JPT4</accession>
<protein>
    <submittedName>
        <fullName evidence="2">Uncharacterized protein</fullName>
    </submittedName>
</protein>
<proteinExistence type="predicted"/>
<dbReference type="EMBL" id="CAJFDH010000001">
    <property type="protein sequence ID" value="CAD5205371.1"/>
    <property type="molecule type" value="Genomic_DNA"/>
</dbReference>
<evidence type="ECO:0000313" key="2">
    <source>
        <dbReference type="EMBL" id="CAD5205371.1"/>
    </source>
</evidence>
<evidence type="ECO:0000256" key="1">
    <source>
        <dbReference type="SAM" id="MobiDB-lite"/>
    </source>
</evidence>
<dbReference type="Proteomes" id="UP000614601">
    <property type="component" value="Unassembled WGS sequence"/>
</dbReference>
<feature type="region of interest" description="Disordered" evidence="1">
    <location>
        <begin position="160"/>
        <end position="188"/>
    </location>
</feature>
<feature type="compositionally biased region" description="Basic and acidic residues" evidence="1">
    <location>
        <begin position="160"/>
        <end position="169"/>
    </location>
</feature>
<comment type="caution">
    <text evidence="2">The sequence shown here is derived from an EMBL/GenBank/DDBJ whole genome shotgun (WGS) entry which is preliminary data.</text>
</comment>
<dbReference type="AlphaFoldDB" id="A0A811JPT4"/>
<feature type="compositionally biased region" description="Polar residues" evidence="1">
    <location>
        <begin position="268"/>
        <end position="282"/>
    </location>
</feature>
<dbReference type="Proteomes" id="UP000783686">
    <property type="component" value="Unassembled WGS sequence"/>
</dbReference>
<feature type="region of interest" description="Disordered" evidence="1">
    <location>
        <begin position="258"/>
        <end position="315"/>
    </location>
</feature>
<keyword evidence="3" id="KW-1185">Reference proteome</keyword>